<sequence length="47" mass="5397">MKNNEQDIMMFFLGLLTHWHKKVFSGQHPHPRHTNPAINAGGRGLCE</sequence>
<feature type="region of interest" description="Disordered" evidence="1">
    <location>
        <begin position="25"/>
        <end position="47"/>
    </location>
</feature>
<organism evidence="2 3">
    <name type="scientific">Edwardsiella tarda ATCC 23685</name>
    <dbReference type="NCBI Taxonomy" id="500638"/>
    <lineage>
        <taxon>Bacteria</taxon>
        <taxon>Pseudomonadati</taxon>
        <taxon>Pseudomonadota</taxon>
        <taxon>Gammaproteobacteria</taxon>
        <taxon>Enterobacterales</taxon>
        <taxon>Hafniaceae</taxon>
        <taxon>Edwardsiella</taxon>
    </lineage>
</organism>
<dbReference type="HOGENOM" id="CLU_3167461_0_0_6"/>
<comment type="caution">
    <text evidence="2">The sequence shown here is derived from an EMBL/GenBank/DDBJ whole genome shotgun (WGS) entry which is preliminary data.</text>
</comment>
<gene>
    <name evidence="2" type="ORF">EDWATA_02969</name>
</gene>
<evidence type="ECO:0000313" key="2">
    <source>
        <dbReference type="EMBL" id="EFE22041.1"/>
    </source>
</evidence>
<evidence type="ECO:0000256" key="1">
    <source>
        <dbReference type="SAM" id="MobiDB-lite"/>
    </source>
</evidence>
<name>D4F882_EDWTA</name>
<reference evidence="2 3" key="1">
    <citation type="submission" date="2010-02" db="EMBL/GenBank/DDBJ databases">
        <authorList>
            <person name="Weinstock G."/>
            <person name="Sodergren E."/>
            <person name="Clifton S."/>
            <person name="Fulton L."/>
            <person name="Fulton B."/>
            <person name="Courtney L."/>
            <person name="Fronick C."/>
            <person name="Harrison M."/>
            <person name="Strong C."/>
            <person name="Farmer C."/>
            <person name="Delahaunty K."/>
            <person name="Markovic C."/>
            <person name="Hall O."/>
            <person name="Minx P."/>
            <person name="Tomlinson C."/>
            <person name="Mitreva M."/>
            <person name="Nelson J."/>
            <person name="Hou S."/>
            <person name="Wollam A."/>
            <person name="Pepin K.H."/>
            <person name="Johnson M."/>
            <person name="Bhonagiri V."/>
            <person name="Zhang X."/>
            <person name="Suruliraj S."/>
            <person name="Warren W."/>
            <person name="Chinwalla A."/>
            <person name="Mardis E.R."/>
            <person name="Wilson R.K."/>
        </authorList>
    </citation>
    <scope>NUCLEOTIDE SEQUENCE [LARGE SCALE GENOMIC DNA]</scope>
    <source>
        <strain evidence="2 3">ATCC 23685</strain>
    </source>
</reference>
<protein>
    <submittedName>
        <fullName evidence="2">Uncharacterized protein</fullName>
    </submittedName>
</protein>
<proteinExistence type="predicted"/>
<accession>D4F882</accession>
<dbReference type="EMBL" id="ADGK01000252">
    <property type="protein sequence ID" value="EFE22041.1"/>
    <property type="molecule type" value="Genomic_DNA"/>
</dbReference>
<evidence type="ECO:0000313" key="3">
    <source>
        <dbReference type="Proteomes" id="UP000003692"/>
    </source>
</evidence>
<dbReference type="AlphaFoldDB" id="D4F882"/>
<dbReference type="Proteomes" id="UP000003692">
    <property type="component" value="Unassembled WGS sequence"/>
</dbReference>